<evidence type="ECO:0000313" key="4">
    <source>
        <dbReference type="EMBL" id="EDM16446.1"/>
    </source>
</evidence>
<dbReference type="EMBL" id="CH473950">
    <property type="protein sequence ID" value="EDM16446.1"/>
    <property type="molecule type" value="Genomic_DNA"/>
</dbReference>
<dbReference type="PANTHER" id="PTHR43313">
    <property type="entry name" value="SHORT-CHAIN DEHYDROGENASE/REDUCTASE FAMILY 9C"/>
    <property type="match status" value="1"/>
</dbReference>
<protein>
    <submittedName>
        <fullName evidence="4">RCG64420</fullName>
    </submittedName>
</protein>
<name>A6HQX6_RAT</name>
<accession>A6HQX6</accession>
<gene>
    <name evidence="4" type="ORF">rCG_64420</name>
</gene>
<dbReference type="PANTHER" id="PTHR43313:SF14">
    <property type="entry name" value="CIS-RETINOL_3ALPHA HYDROXYSTEROL SHORT-CHAIN DEHYDROGENASE-LIKE PROTEIN-RELATED"/>
    <property type="match status" value="1"/>
</dbReference>
<proteinExistence type="inferred from homology"/>
<evidence type="ECO:0000256" key="3">
    <source>
        <dbReference type="ARBA" id="ARBA00023027"/>
    </source>
</evidence>
<sequence>MLWKQTSSQIREICGKKYLASCKLDQRCNKDLSLVTDCMEHALTACYPHTQFSAGWDAKLL</sequence>
<dbReference type="Proteomes" id="UP000234681">
    <property type="component" value="Chromosome 7"/>
</dbReference>
<comment type="similarity">
    <text evidence="1">Belongs to the short-chain dehydrogenases/reductases (SDR) family.</text>
</comment>
<keyword evidence="2" id="KW-0560">Oxidoreductase</keyword>
<evidence type="ECO:0000256" key="1">
    <source>
        <dbReference type="ARBA" id="ARBA00006484"/>
    </source>
</evidence>
<dbReference type="GO" id="GO:0016491">
    <property type="term" value="F:oxidoreductase activity"/>
    <property type="evidence" value="ECO:0007669"/>
    <property type="project" value="UniProtKB-KW"/>
</dbReference>
<organism evidence="4 5">
    <name type="scientific">Rattus norvegicus</name>
    <name type="common">Rat</name>
    <dbReference type="NCBI Taxonomy" id="10116"/>
    <lineage>
        <taxon>Eukaryota</taxon>
        <taxon>Metazoa</taxon>
        <taxon>Chordata</taxon>
        <taxon>Craniata</taxon>
        <taxon>Vertebrata</taxon>
        <taxon>Euteleostomi</taxon>
        <taxon>Mammalia</taxon>
        <taxon>Eutheria</taxon>
        <taxon>Euarchontoglires</taxon>
        <taxon>Glires</taxon>
        <taxon>Rodentia</taxon>
        <taxon>Myomorpha</taxon>
        <taxon>Muroidea</taxon>
        <taxon>Muridae</taxon>
        <taxon>Murinae</taxon>
        <taxon>Rattus</taxon>
    </lineage>
</organism>
<evidence type="ECO:0000313" key="5">
    <source>
        <dbReference type="Proteomes" id="UP000234681"/>
    </source>
</evidence>
<dbReference type="AlphaFoldDB" id="A6HQX6"/>
<reference evidence="4 5" key="1">
    <citation type="submission" date="2005-09" db="EMBL/GenBank/DDBJ databases">
        <authorList>
            <person name="Mural R.J."/>
            <person name="Li P.W."/>
            <person name="Adams M.D."/>
            <person name="Amanatides P.G."/>
            <person name="Baden-Tillson H."/>
            <person name="Barnstead M."/>
            <person name="Chin S.H."/>
            <person name="Dew I."/>
            <person name="Evans C.A."/>
            <person name="Ferriera S."/>
            <person name="Flanigan M."/>
            <person name="Fosler C."/>
            <person name="Glodek A."/>
            <person name="Gu Z."/>
            <person name="Holt R.A."/>
            <person name="Jennings D."/>
            <person name="Kraft C.L."/>
            <person name="Lu F."/>
            <person name="Nguyen T."/>
            <person name="Nusskern D.R."/>
            <person name="Pfannkoch C.M."/>
            <person name="Sitter C."/>
            <person name="Sutton G.G."/>
            <person name="Venter J.C."/>
            <person name="Wang Z."/>
            <person name="Woodage T."/>
            <person name="Zheng X.H."/>
            <person name="Zhong F."/>
        </authorList>
    </citation>
    <scope>NUCLEOTIDE SEQUENCE [LARGE SCALE GENOMIC DNA]</scope>
    <source>
        <strain>BN</strain>
        <strain evidence="5">Sprague-Dawley</strain>
    </source>
</reference>
<keyword evidence="3" id="KW-0520">NAD</keyword>
<feature type="non-terminal residue" evidence="4">
    <location>
        <position position="61"/>
    </location>
</feature>
<evidence type="ECO:0000256" key="2">
    <source>
        <dbReference type="ARBA" id="ARBA00023002"/>
    </source>
</evidence>